<feature type="non-terminal residue" evidence="1">
    <location>
        <position position="55"/>
    </location>
</feature>
<evidence type="ECO:0000313" key="1">
    <source>
        <dbReference type="EMBL" id="TEB38025.1"/>
    </source>
</evidence>
<dbReference type="Proteomes" id="UP000298030">
    <property type="component" value="Unassembled WGS sequence"/>
</dbReference>
<reference evidence="1 2" key="1">
    <citation type="journal article" date="2019" name="Nat. Ecol. Evol.">
        <title>Megaphylogeny resolves global patterns of mushroom evolution.</title>
        <authorList>
            <person name="Varga T."/>
            <person name="Krizsan K."/>
            <person name="Foldi C."/>
            <person name="Dima B."/>
            <person name="Sanchez-Garcia M."/>
            <person name="Sanchez-Ramirez S."/>
            <person name="Szollosi G.J."/>
            <person name="Szarkandi J.G."/>
            <person name="Papp V."/>
            <person name="Albert L."/>
            <person name="Andreopoulos W."/>
            <person name="Angelini C."/>
            <person name="Antonin V."/>
            <person name="Barry K.W."/>
            <person name="Bougher N.L."/>
            <person name="Buchanan P."/>
            <person name="Buyck B."/>
            <person name="Bense V."/>
            <person name="Catcheside P."/>
            <person name="Chovatia M."/>
            <person name="Cooper J."/>
            <person name="Damon W."/>
            <person name="Desjardin D."/>
            <person name="Finy P."/>
            <person name="Geml J."/>
            <person name="Haridas S."/>
            <person name="Hughes K."/>
            <person name="Justo A."/>
            <person name="Karasinski D."/>
            <person name="Kautmanova I."/>
            <person name="Kiss B."/>
            <person name="Kocsube S."/>
            <person name="Kotiranta H."/>
            <person name="LaButti K.M."/>
            <person name="Lechner B.E."/>
            <person name="Liimatainen K."/>
            <person name="Lipzen A."/>
            <person name="Lukacs Z."/>
            <person name="Mihaltcheva S."/>
            <person name="Morgado L.N."/>
            <person name="Niskanen T."/>
            <person name="Noordeloos M.E."/>
            <person name="Ohm R.A."/>
            <person name="Ortiz-Santana B."/>
            <person name="Ovrebo C."/>
            <person name="Racz N."/>
            <person name="Riley R."/>
            <person name="Savchenko A."/>
            <person name="Shiryaev A."/>
            <person name="Soop K."/>
            <person name="Spirin V."/>
            <person name="Szebenyi C."/>
            <person name="Tomsovsky M."/>
            <person name="Tulloss R.E."/>
            <person name="Uehling J."/>
            <person name="Grigoriev I.V."/>
            <person name="Vagvolgyi C."/>
            <person name="Papp T."/>
            <person name="Martin F.M."/>
            <person name="Miettinen O."/>
            <person name="Hibbett D.S."/>
            <person name="Nagy L.G."/>
        </authorList>
    </citation>
    <scope>NUCLEOTIDE SEQUENCE [LARGE SCALE GENOMIC DNA]</scope>
    <source>
        <strain evidence="1 2">FP101781</strain>
    </source>
</reference>
<dbReference type="OrthoDB" id="3267106at2759"/>
<dbReference type="AlphaFoldDB" id="A0A4Y7TV18"/>
<organism evidence="1 2">
    <name type="scientific">Coprinellus micaceus</name>
    <name type="common">Glistening ink-cap mushroom</name>
    <name type="synonym">Coprinus micaceus</name>
    <dbReference type="NCBI Taxonomy" id="71717"/>
    <lineage>
        <taxon>Eukaryota</taxon>
        <taxon>Fungi</taxon>
        <taxon>Dikarya</taxon>
        <taxon>Basidiomycota</taxon>
        <taxon>Agaricomycotina</taxon>
        <taxon>Agaricomycetes</taxon>
        <taxon>Agaricomycetidae</taxon>
        <taxon>Agaricales</taxon>
        <taxon>Agaricineae</taxon>
        <taxon>Psathyrellaceae</taxon>
        <taxon>Coprinellus</taxon>
    </lineage>
</organism>
<accession>A0A4Y7TV18</accession>
<sequence>MANDSAAGLYAGDGGLRVLPRRLIITFIGKPHFGYACVNGSMPPYRCCAAFTAPV</sequence>
<keyword evidence="2" id="KW-1185">Reference proteome</keyword>
<protein>
    <submittedName>
        <fullName evidence="1">Uncharacterized protein</fullName>
    </submittedName>
</protein>
<proteinExistence type="predicted"/>
<name>A0A4Y7TV18_COPMI</name>
<comment type="caution">
    <text evidence="1">The sequence shown here is derived from an EMBL/GenBank/DDBJ whole genome shotgun (WGS) entry which is preliminary data.</text>
</comment>
<evidence type="ECO:0000313" key="2">
    <source>
        <dbReference type="Proteomes" id="UP000298030"/>
    </source>
</evidence>
<gene>
    <name evidence="1" type="ORF">FA13DRAFT_1725647</name>
</gene>
<dbReference type="EMBL" id="QPFP01000003">
    <property type="protein sequence ID" value="TEB38025.1"/>
    <property type="molecule type" value="Genomic_DNA"/>
</dbReference>